<reference evidence="3 4" key="1">
    <citation type="submission" date="2017-10" db="EMBL/GenBank/DDBJ databases">
        <title>Sequencing the genomes of 1000 actinobacteria strains.</title>
        <authorList>
            <person name="Klenk H.-P."/>
        </authorList>
    </citation>
    <scope>NUCLEOTIDE SEQUENCE [LARGE SCALE GENOMIC DNA]</scope>
    <source>
        <strain evidence="3 4">DSM 21798</strain>
    </source>
</reference>
<dbReference type="PANTHER" id="PTHR48100:SF59">
    <property type="entry name" value="ADENOSYLCOBALAMIN_ALPHA-RIBAZOLE PHOSPHATASE"/>
    <property type="match status" value="1"/>
</dbReference>
<name>A0A2A9DXT5_9MICO</name>
<feature type="active site" description="Tele-phosphohistidine intermediate" evidence="1">
    <location>
        <position position="9"/>
    </location>
</feature>
<feature type="binding site" evidence="2">
    <location>
        <position position="58"/>
    </location>
    <ligand>
        <name>substrate</name>
    </ligand>
</feature>
<dbReference type="InterPro" id="IPR029033">
    <property type="entry name" value="His_PPase_superfam"/>
</dbReference>
<dbReference type="SMART" id="SM00855">
    <property type="entry name" value="PGAM"/>
    <property type="match status" value="1"/>
</dbReference>
<keyword evidence="4" id="KW-1185">Reference proteome</keyword>
<evidence type="ECO:0000256" key="2">
    <source>
        <dbReference type="PIRSR" id="PIRSR613078-2"/>
    </source>
</evidence>
<dbReference type="GO" id="GO:0016791">
    <property type="term" value="F:phosphatase activity"/>
    <property type="evidence" value="ECO:0007669"/>
    <property type="project" value="TreeGrafter"/>
</dbReference>
<dbReference type="Proteomes" id="UP000221369">
    <property type="component" value="Unassembled WGS sequence"/>
</dbReference>
<evidence type="ECO:0000256" key="1">
    <source>
        <dbReference type="PIRSR" id="PIRSR613078-1"/>
    </source>
</evidence>
<dbReference type="InterPro" id="IPR050275">
    <property type="entry name" value="PGM_Phosphatase"/>
</dbReference>
<dbReference type="RefSeq" id="WP_169923448.1">
    <property type="nucleotide sequence ID" value="NZ_PDJE01000001.1"/>
</dbReference>
<dbReference type="EMBL" id="PDJE01000001">
    <property type="protein sequence ID" value="PFG31394.1"/>
    <property type="molecule type" value="Genomic_DNA"/>
</dbReference>
<evidence type="ECO:0000313" key="3">
    <source>
        <dbReference type="EMBL" id="PFG31394.1"/>
    </source>
</evidence>
<organism evidence="3 4">
    <name type="scientific">Paramicrobacterium agarici</name>
    <dbReference type="NCBI Taxonomy" id="630514"/>
    <lineage>
        <taxon>Bacteria</taxon>
        <taxon>Bacillati</taxon>
        <taxon>Actinomycetota</taxon>
        <taxon>Actinomycetes</taxon>
        <taxon>Micrococcales</taxon>
        <taxon>Microbacteriaceae</taxon>
        <taxon>Paramicrobacterium</taxon>
    </lineage>
</organism>
<feature type="binding site" evidence="2">
    <location>
        <begin position="8"/>
        <end position="15"/>
    </location>
    <ligand>
        <name>substrate</name>
    </ligand>
</feature>
<accession>A0A2A9DXT5</accession>
<proteinExistence type="predicted"/>
<comment type="caution">
    <text evidence="3">The sequence shown here is derived from an EMBL/GenBank/DDBJ whole genome shotgun (WGS) entry which is preliminary data.</text>
</comment>
<protein>
    <submittedName>
        <fullName evidence="3">Putative phosphoglycerate mutase/uncharacterized phosphatase</fullName>
    </submittedName>
</protein>
<dbReference type="Pfam" id="PF00300">
    <property type="entry name" value="His_Phos_1"/>
    <property type="match status" value="1"/>
</dbReference>
<dbReference type="PANTHER" id="PTHR48100">
    <property type="entry name" value="BROAD-SPECIFICITY PHOSPHATASE YOR283W-RELATED"/>
    <property type="match status" value="1"/>
</dbReference>
<dbReference type="CDD" id="cd07067">
    <property type="entry name" value="HP_PGM_like"/>
    <property type="match status" value="1"/>
</dbReference>
<gene>
    <name evidence="3" type="ORF">ATJ78_2360</name>
</gene>
<feature type="active site" description="Proton donor/acceptor" evidence="1">
    <location>
        <position position="83"/>
    </location>
</feature>
<dbReference type="GO" id="GO:0005737">
    <property type="term" value="C:cytoplasm"/>
    <property type="evidence" value="ECO:0007669"/>
    <property type="project" value="TreeGrafter"/>
</dbReference>
<sequence>MTQITFVRHGQTDWNLQRRIQGLTDIPLNDTGRAQARRTGEQLALDSWDAIVSSPLSRARETAEIIARHVGLPSPDLIDGLQERAHGDMEGMSFEERQAAFPGDTVVPGLESRDAVIDRVLAALGGLERTHPFERIIAVTHGGVIGSLVRHATQGGQPAAGQVIANGSHHDFSWSGGSLALLTLRAAETDKDLPPSKIPQR</sequence>
<dbReference type="SUPFAM" id="SSF53254">
    <property type="entry name" value="Phosphoglycerate mutase-like"/>
    <property type="match status" value="1"/>
</dbReference>
<dbReference type="AlphaFoldDB" id="A0A2A9DXT5"/>
<evidence type="ECO:0000313" key="4">
    <source>
        <dbReference type="Proteomes" id="UP000221369"/>
    </source>
</evidence>
<dbReference type="InterPro" id="IPR013078">
    <property type="entry name" value="His_Pase_superF_clade-1"/>
</dbReference>
<dbReference type="Gene3D" id="3.40.50.1240">
    <property type="entry name" value="Phosphoglycerate mutase-like"/>
    <property type="match status" value="1"/>
</dbReference>